<sequence length="239" mass="27638">MLRWSTEEGPTLIQAVETVQVGHCRRIRRQSIYYLAQSVVRFLTKKCSERGASVTFATHIFDQQNAFEGLCPYTADCAASEMFKGWQEHDVDCPDELVRVLGTDLTWQMKQASDGQRKKVRIMIKLLKPFQVCIIDEFAADLDTLSRSLFKNYLSRECATRGSSVVYATHIFDQADNWASHIMFMQLDRLLSPIYDLQTFLERVARNVHVFTTVFTICGVCLEVCFQIFKIKTQNIQYF</sequence>
<name>A0A7S0CLB4_9STRA</name>
<proteinExistence type="predicted"/>
<dbReference type="Gene3D" id="3.40.50.300">
    <property type="entry name" value="P-loop containing nucleotide triphosphate hydrolases"/>
    <property type="match status" value="1"/>
</dbReference>
<dbReference type="AlphaFoldDB" id="A0A7S0CLB4"/>
<dbReference type="PANTHER" id="PTHR43158:SF2">
    <property type="entry name" value="SKFA PEPTIDE EXPORT ATP-BINDING PROTEIN SKFE"/>
    <property type="match status" value="1"/>
</dbReference>
<dbReference type="EMBL" id="HBEL01047976">
    <property type="protein sequence ID" value="CAD8426035.1"/>
    <property type="molecule type" value="Transcribed_RNA"/>
</dbReference>
<evidence type="ECO:0000313" key="3">
    <source>
        <dbReference type="EMBL" id="CAD8426035.1"/>
    </source>
</evidence>
<keyword evidence="2" id="KW-0067">ATP-binding</keyword>
<dbReference type="GO" id="GO:0005524">
    <property type="term" value="F:ATP binding"/>
    <property type="evidence" value="ECO:0007669"/>
    <property type="project" value="UniProtKB-KW"/>
</dbReference>
<evidence type="ECO:0008006" key="4">
    <source>
        <dbReference type="Google" id="ProtNLM"/>
    </source>
</evidence>
<dbReference type="InterPro" id="IPR027417">
    <property type="entry name" value="P-loop_NTPase"/>
</dbReference>
<keyword evidence="1" id="KW-0547">Nucleotide-binding</keyword>
<evidence type="ECO:0000256" key="1">
    <source>
        <dbReference type="ARBA" id="ARBA00022741"/>
    </source>
</evidence>
<accession>A0A7S0CLB4</accession>
<dbReference type="SUPFAM" id="SSF52540">
    <property type="entry name" value="P-loop containing nucleoside triphosphate hydrolases"/>
    <property type="match status" value="1"/>
</dbReference>
<reference evidence="3" key="1">
    <citation type="submission" date="2021-01" db="EMBL/GenBank/DDBJ databases">
        <authorList>
            <person name="Corre E."/>
            <person name="Pelletier E."/>
            <person name="Niang G."/>
            <person name="Scheremetjew M."/>
            <person name="Finn R."/>
            <person name="Kale V."/>
            <person name="Holt S."/>
            <person name="Cochrane G."/>
            <person name="Meng A."/>
            <person name="Brown T."/>
            <person name="Cohen L."/>
        </authorList>
    </citation>
    <scope>NUCLEOTIDE SEQUENCE</scope>
    <source>
        <strain evidence="3">CCAP1064/1</strain>
    </source>
</reference>
<protein>
    <recommendedName>
        <fullName evidence="4">ABC transporter domain-containing protein</fullName>
    </recommendedName>
</protein>
<gene>
    <name evidence="3" type="ORF">PINE0816_LOCUS22195</name>
</gene>
<evidence type="ECO:0000256" key="2">
    <source>
        <dbReference type="ARBA" id="ARBA00022840"/>
    </source>
</evidence>
<dbReference type="CDD" id="cd00267">
    <property type="entry name" value="ABC_ATPase"/>
    <property type="match status" value="1"/>
</dbReference>
<organism evidence="3">
    <name type="scientific">Proboscia inermis</name>
    <dbReference type="NCBI Taxonomy" id="420281"/>
    <lineage>
        <taxon>Eukaryota</taxon>
        <taxon>Sar</taxon>
        <taxon>Stramenopiles</taxon>
        <taxon>Ochrophyta</taxon>
        <taxon>Bacillariophyta</taxon>
        <taxon>Coscinodiscophyceae</taxon>
        <taxon>Rhizosoleniophycidae</taxon>
        <taxon>Rhizosoleniales</taxon>
        <taxon>Rhizosoleniaceae</taxon>
        <taxon>Proboscia</taxon>
    </lineage>
</organism>
<dbReference type="PANTHER" id="PTHR43158">
    <property type="entry name" value="SKFA PEPTIDE EXPORT ATP-BINDING PROTEIN SKFE"/>
    <property type="match status" value="1"/>
</dbReference>